<evidence type="ECO:0000313" key="4">
    <source>
        <dbReference type="Proteomes" id="UP000033070"/>
    </source>
</evidence>
<gene>
    <name evidence="3" type="ORF">OYT1_ch1371</name>
</gene>
<protein>
    <recommendedName>
        <fullName evidence="2">DUF2231 domain-containing protein</fullName>
    </recommendedName>
</protein>
<feature type="transmembrane region" description="Helical" evidence="1">
    <location>
        <begin position="48"/>
        <end position="67"/>
    </location>
</feature>
<accession>A0A2Z6GBQ4</accession>
<evidence type="ECO:0000256" key="1">
    <source>
        <dbReference type="SAM" id="Phobius"/>
    </source>
</evidence>
<feature type="transmembrane region" description="Helical" evidence="1">
    <location>
        <begin position="87"/>
        <end position="104"/>
    </location>
</feature>
<name>A0A2Z6GBQ4_9PROT</name>
<dbReference type="Proteomes" id="UP000033070">
    <property type="component" value="Chromosome"/>
</dbReference>
<dbReference type="OrthoDB" id="5574313at2"/>
<dbReference type="EMBL" id="AP018738">
    <property type="protein sequence ID" value="BBE50928.1"/>
    <property type="molecule type" value="Genomic_DNA"/>
</dbReference>
<keyword evidence="4" id="KW-1185">Reference proteome</keyword>
<evidence type="ECO:0000259" key="2">
    <source>
        <dbReference type="Pfam" id="PF09990"/>
    </source>
</evidence>
<feature type="transmembrane region" description="Helical" evidence="1">
    <location>
        <begin position="12"/>
        <end position="36"/>
    </location>
</feature>
<proteinExistence type="predicted"/>
<keyword evidence="1" id="KW-1133">Transmembrane helix</keyword>
<sequence length="171" mass="18678">MIEIIPNWHPVFVHFPVVLTTAAVAFTAAGAFSGTRPHAVQCMVTGRWMLWSAALFALIAAAFGWFAFNSVEHDEVSHAAMTLHRNWALGTLVVLVVLAAWDVWRGGSRKTSSLGFLGLLVTVWMLVASTAWHGAELVYRHGLGVMSLPDVHAVQDMTPHDEVGHAHDHAH</sequence>
<keyword evidence="1" id="KW-0472">Membrane</keyword>
<dbReference type="KEGG" id="fam:OYT1_ch1371"/>
<reference evidence="3 4" key="1">
    <citation type="submission" date="2018-06" db="EMBL/GenBank/DDBJ databases">
        <title>OYT1 Genome Sequencing.</title>
        <authorList>
            <person name="Kato S."/>
            <person name="Itoh T."/>
            <person name="Ohkuma M."/>
        </authorList>
    </citation>
    <scope>NUCLEOTIDE SEQUENCE [LARGE SCALE GENOMIC DNA]</scope>
    <source>
        <strain evidence="3 4">OYT1</strain>
    </source>
</reference>
<dbReference type="AlphaFoldDB" id="A0A2Z6GBQ4"/>
<dbReference type="InterPro" id="IPR019251">
    <property type="entry name" value="DUF2231_TM"/>
</dbReference>
<dbReference type="Pfam" id="PF09990">
    <property type="entry name" value="DUF2231"/>
    <property type="match status" value="1"/>
</dbReference>
<evidence type="ECO:0000313" key="3">
    <source>
        <dbReference type="EMBL" id="BBE50928.1"/>
    </source>
</evidence>
<feature type="transmembrane region" description="Helical" evidence="1">
    <location>
        <begin position="116"/>
        <end position="135"/>
    </location>
</feature>
<keyword evidence="1" id="KW-0812">Transmembrane</keyword>
<dbReference type="RefSeq" id="WP_051937935.1">
    <property type="nucleotide sequence ID" value="NZ_AP018738.1"/>
</dbReference>
<feature type="domain" description="DUF2231" evidence="2">
    <location>
        <begin position="9"/>
        <end position="145"/>
    </location>
</feature>
<organism evidence="3 4">
    <name type="scientific">Ferriphaselus amnicola</name>
    <dbReference type="NCBI Taxonomy" id="1188319"/>
    <lineage>
        <taxon>Bacteria</taxon>
        <taxon>Pseudomonadati</taxon>
        <taxon>Pseudomonadota</taxon>
        <taxon>Betaproteobacteria</taxon>
        <taxon>Nitrosomonadales</taxon>
        <taxon>Gallionellaceae</taxon>
        <taxon>Ferriphaselus</taxon>
    </lineage>
</organism>
<dbReference type="STRING" id="1188319.OYT1_02031"/>